<organism evidence="1 2">
    <name type="scientific">Crossiella equi</name>
    <dbReference type="NCBI Taxonomy" id="130796"/>
    <lineage>
        <taxon>Bacteria</taxon>
        <taxon>Bacillati</taxon>
        <taxon>Actinomycetota</taxon>
        <taxon>Actinomycetes</taxon>
        <taxon>Pseudonocardiales</taxon>
        <taxon>Pseudonocardiaceae</taxon>
        <taxon>Crossiella</taxon>
    </lineage>
</organism>
<dbReference type="NCBIfam" id="NF046112">
    <property type="entry name" value="MSMEG_6209_Nter"/>
    <property type="match status" value="1"/>
</dbReference>
<gene>
    <name evidence="1" type="ORF">JOF53_008441</name>
</gene>
<evidence type="ECO:0000313" key="1">
    <source>
        <dbReference type="EMBL" id="MBP2479569.1"/>
    </source>
</evidence>
<dbReference type="Proteomes" id="UP001519363">
    <property type="component" value="Unassembled WGS sequence"/>
</dbReference>
<reference evidence="1 2" key="1">
    <citation type="submission" date="2021-03" db="EMBL/GenBank/DDBJ databases">
        <title>Sequencing the genomes of 1000 actinobacteria strains.</title>
        <authorList>
            <person name="Klenk H.-P."/>
        </authorList>
    </citation>
    <scope>NUCLEOTIDE SEQUENCE [LARGE SCALE GENOMIC DNA]</scope>
    <source>
        <strain evidence="1 2">DSM 44580</strain>
    </source>
</reference>
<protein>
    <submittedName>
        <fullName evidence="1">Uncharacterized protein</fullName>
    </submittedName>
</protein>
<proteinExistence type="predicted"/>
<sequence length="72" mass="8003">MPAALQSVDGNLDRVADRLTEEFRDSVPEQVVRGTVREATRDLDGQTAPAAMAEMLHRLAHYRLACRAAEPR</sequence>
<name>A0ABS5ASM2_9PSEU</name>
<keyword evidence="2" id="KW-1185">Reference proteome</keyword>
<accession>A0ABS5ASM2</accession>
<comment type="caution">
    <text evidence="1">The sequence shown here is derived from an EMBL/GenBank/DDBJ whole genome shotgun (WGS) entry which is preliminary data.</text>
</comment>
<dbReference type="EMBL" id="JAGIOO010000001">
    <property type="protein sequence ID" value="MBP2479569.1"/>
    <property type="molecule type" value="Genomic_DNA"/>
</dbReference>
<evidence type="ECO:0000313" key="2">
    <source>
        <dbReference type="Proteomes" id="UP001519363"/>
    </source>
</evidence>
<dbReference type="Gene3D" id="1.10.8.1060">
    <property type="entry name" value="Corynebacterium glutamicum thioredoxin-dependent arsenate reductase, N-terminal domain"/>
    <property type="match status" value="1"/>
</dbReference>